<feature type="compositionally biased region" description="Pro residues" evidence="3">
    <location>
        <begin position="60"/>
        <end position="70"/>
    </location>
</feature>
<protein>
    <submittedName>
        <fullName evidence="4">Uncharacterized protein</fullName>
    </submittedName>
</protein>
<dbReference type="GeneID" id="43600666"/>
<reference evidence="4 5" key="1">
    <citation type="journal article" date="2018" name="IMA Fungus">
        <title>IMA Genome-F 9: Draft genome sequence of Annulohypoxylon stygium, Aspergillus mulundensis, Berkeleyomyces basicola (syn. Thielaviopsis basicola), Ceratocystis smalleyi, two Cercospora beticola strains, Coleophoma cylindrospora, Fusarium fracticaudum, Phialophora cf. hyalina, and Morchella septimelata.</title>
        <authorList>
            <person name="Wingfield B.D."/>
            <person name="Bills G.F."/>
            <person name="Dong Y."/>
            <person name="Huang W."/>
            <person name="Nel W.J."/>
            <person name="Swalarsk-Parry B.S."/>
            <person name="Vaghefi N."/>
            <person name="Wilken P.M."/>
            <person name="An Z."/>
            <person name="de Beer Z.W."/>
            <person name="De Vos L."/>
            <person name="Chen L."/>
            <person name="Duong T.A."/>
            <person name="Gao Y."/>
            <person name="Hammerbacher A."/>
            <person name="Kikkert J.R."/>
            <person name="Li Y."/>
            <person name="Li H."/>
            <person name="Li K."/>
            <person name="Li Q."/>
            <person name="Liu X."/>
            <person name="Ma X."/>
            <person name="Naidoo K."/>
            <person name="Pethybridge S.J."/>
            <person name="Sun J."/>
            <person name="Steenkamp E.T."/>
            <person name="van der Nest M.A."/>
            <person name="van Wyk S."/>
            <person name="Wingfield M.J."/>
            <person name="Xiong C."/>
            <person name="Yue Q."/>
            <person name="Zhang X."/>
        </authorList>
    </citation>
    <scope>NUCLEOTIDE SEQUENCE [LARGE SCALE GENOMIC DNA]</scope>
    <source>
        <strain evidence="4 5">BP 5553</strain>
    </source>
</reference>
<gene>
    <name evidence="4" type="ORF">BP5553_07817</name>
</gene>
<dbReference type="Gene3D" id="1.25.40.20">
    <property type="entry name" value="Ankyrin repeat-containing domain"/>
    <property type="match status" value="5"/>
</dbReference>
<name>A0A370THL3_9HELO</name>
<keyword evidence="1" id="KW-0677">Repeat</keyword>
<dbReference type="OrthoDB" id="194358at2759"/>
<evidence type="ECO:0000313" key="5">
    <source>
        <dbReference type="Proteomes" id="UP000254866"/>
    </source>
</evidence>
<evidence type="ECO:0000256" key="2">
    <source>
        <dbReference type="ARBA" id="ARBA00023043"/>
    </source>
</evidence>
<dbReference type="Pfam" id="PF12796">
    <property type="entry name" value="Ank_2"/>
    <property type="match status" value="1"/>
</dbReference>
<keyword evidence="5" id="KW-1185">Reference proteome</keyword>
<accession>A0A370THL3</accession>
<dbReference type="InterPro" id="IPR036770">
    <property type="entry name" value="Ankyrin_rpt-contain_sf"/>
</dbReference>
<comment type="caution">
    <text evidence="4">The sequence shown here is derived from an EMBL/GenBank/DDBJ whole genome shotgun (WGS) entry which is preliminary data.</text>
</comment>
<dbReference type="EMBL" id="NPIC01000007">
    <property type="protein sequence ID" value="RDL34689.1"/>
    <property type="molecule type" value="Genomic_DNA"/>
</dbReference>
<evidence type="ECO:0000313" key="4">
    <source>
        <dbReference type="EMBL" id="RDL34689.1"/>
    </source>
</evidence>
<feature type="region of interest" description="Disordered" evidence="3">
    <location>
        <begin position="41"/>
        <end position="71"/>
    </location>
</feature>
<feature type="compositionally biased region" description="Low complexity" evidence="3">
    <location>
        <begin position="41"/>
        <end position="59"/>
    </location>
</feature>
<dbReference type="InterPro" id="IPR051165">
    <property type="entry name" value="Multifunctional_ANK_Repeat"/>
</dbReference>
<keyword evidence="2" id="KW-0040">ANK repeat</keyword>
<dbReference type="PANTHER" id="PTHR24123">
    <property type="entry name" value="ANKYRIN REPEAT-CONTAINING"/>
    <property type="match status" value="1"/>
</dbReference>
<dbReference type="PANTHER" id="PTHR24123:SF33">
    <property type="entry name" value="PROTEIN HOS4"/>
    <property type="match status" value="1"/>
</dbReference>
<dbReference type="RefSeq" id="XP_031867671.1">
    <property type="nucleotide sequence ID" value="XM_032016440.1"/>
</dbReference>
<dbReference type="STRING" id="2656787.A0A370THL3"/>
<dbReference type="InterPro" id="IPR002110">
    <property type="entry name" value="Ankyrin_rpt"/>
</dbReference>
<dbReference type="SMART" id="SM00248">
    <property type="entry name" value="ANK"/>
    <property type="match status" value="12"/>
</dbReference>
<evidence type="ECO:0000256" key="3">
    <source>
        <dbReference type="SAM" id="MobiDB-lite"/>
    </source>
</evidence>
<dbReference type="SUPFAM" id="SSF48403">
    <property type="entry name" value="Ankyrin repeat"/>
    <property type="match status" value="3"/>
</dbReference>
<dbReference type="CDD" id="cd22265">
    <property type="entry name" value="UDM1_RNF168"/>
    <property type="match status" value="1"/>
</dbReference>
<sequence>MEQPLNNTILPQLCTDVDAKAHIVTETSISSPLSITSQHSSASASTSLSQAPSSAATLKPVPPQPFPPAPKFQENYITNEDRQRVIELLDQQRVAKKENKKIKNKERYNSKEVNPVLDTLVSDKISPSPGLVQALLEQGGDVNVARQKSTAIWKKVARKNQEVRRSDVLAKATQNCVPEVVWVLSREADDTAKTEALLFAIRQNDTVKARILLDAGADSADFHSEFLSAVEKKADEMVEIILRAIKGPCASCCSTGLVKAANNGSLRNSLILLEKGANADFDNGAALQKAIADEREDLTDAISFCANKPSPKSFDIAVGLAYSKITDDGDKQHRMIDICLRGGAHGSTTDETLVKACINGQVALIDNLLAHNASVDYRQGAAIQYAVTSKQPGLLTTLLRGKPSMPTFAASIPMITGIDDPAVAYETTDIVLSAGLRGDSVAATLISVLERPPQTATDSDDLKLIQLFLEKGAANINYDEGKSIQVVATRGWTNALKLLLQHNPSTGSLNGAFPLAMKLDDAARRLEIVTMILEAGAKGAVIDAALVASSCTGKTGVELTSVLLKQSSVDYENGRALCNAVQTECLEQMQALMLGKPSDGTLRAAWLVADALQNGEFQYQAFEILLAASIDSSLKDASLITAATRGQRGINVCTLLLQHQASPDYSNGTCMVSAAKGLHLDTLELLANSVTSASVFCTVFDDFSEGDEWLTPKGLAIVHLLLENGASGPEVDAAFCKAARLGDPDALELLATSVNPEAVNVALVAATAAGKDWLSPDNSHLWLMHSLLKWGAAGDCVNFTLFEALDAFARGLASEDLIDTLLQVGAKAEVNFQNGEAVQIAVRYGKPLLLEKLILCGATAETLSIALAEAITAGLDENVLLSLLDVFMESKGAKPDVKTAPQGYQPPIFACLAAYPQSAKLVKQLVEMGCDLEAQIESFTYDDEELEAENVTALVWALCQPENRISSAAIEALIDAKADTNLTLKTSNATPLILAAKYSRSDLVVKLLAKKVKSSAKDKFDRTALFYASRNGDIDSVNALIKAKSAINDGSLQEAAKKLHSKVVATLIKGKHDPDFPSSKEQHEGRTALQEMALMCDCSKAGAETEETVQALVKGKANPLEKSRGRNALFLALDNANPVPITRAILDGVMWKHMNSDENVYIEVDPETGTKYYFSPTMYVARGFSQGPEEYSDQLQKILVDKRGDDRYYAEEGAVQPADAVGMPQAILDAEKKRKDREEKLQQKELDHQLKLLHERQAADQKAQIEQEKFEEKKWRDEELARQKMEQREMEHEQKLAQEVEKANQKQNIMTNTAAVKISLQNQIDAQKQRAALSRAQFEETQKARAAAQKLQAIQQESELKAQFTAKANAAKLAQQARQNQLAAAAGQQKLLTASKMANMHAAEARNKLAIKERQNEQALRLMRGTAREKSTMHEMQMRQLQAQGQNTKLKMLDKYFASQGQVGKKDLKRIAAG</sequence>
<organism evidence="4 5">
    <name type="scientific">Venustampulla echinocandica</name>
    <dbReference type="NCBI Taxonomy" id="2656787"/>
    <lineage>
        <taxon>Eukaryota</taxon>
        <taxon>Fungi</taxon>
        <taxon>Dikarya</taxon>
        <taxon>Ascomycota</taxon>
        <taxon>Pezizomycotina</taxon>
        <taxon>Leotiomycetes</taxon>
        <taxon>Helotiales</taxon>
        <taxon>Pleuroascaceae</taxon>
        <taxon>Venustampulla</taxon>
    </lineage>
</organism>
<proteinExistence type="predicted"/>
<dbReference type="Proteomes" id="UP000254866">
    <property type="component" value="Unassembled WGS sequence"/>
</dbReference>
<evidence type="ECO:0000256" key="1">
    <source>
        <dbReference type="ARBA" id="ARBA00022737"/>
    </source>
</evidence>